<dbReference type="Proteomes" id="UP000325440">
    <property type="component" value="Unassembled WGS sequence"/>
</dbReference>
<dbReference type="EC" id="3.4.22.49" evidence="2"/>
<dbReference type="EMBL" id="CABPRJ010000030">
    <property type="protein sequence ID" value="VVC26326.1"/>
    <property type="molecule type" value="Genomic_DNA"/>
</dbReference>
<dbReference type="InterPro" id="IPR005314">
    <property type="entry name" value="Peptidase_C50"/>
</dbReference>
<evidence type="ECO:0000256" key="4">
    <source>
        <dbReference type="ARBA" id="ARBA00022829"/>
    </source>
</evidence>
<comment type="catalytic activity">
    <reaction evidence="1">
        <text>All bonds known to be hydrolyzed by this endopeptidase have arginine in P1 and an acidic residue in P4. P6 is often occupied by an acidic residue or by a hydroxy-amino-acid residue, the phosphorylation of which enhances cleavage.</text>
        <dbReference type="EC" id="3.4.22.49"/>
    </reaction>
</comment>
<dbReference type="PANTHER" id="PTHR12792">
    <property type="entry name" value="EXTRA SPINDLE POLES 1-RELATED"/>
    <property type="match status" value="1"/>
</dbReference>
<dbReference type="GO" id="GO:0006508">
    <property type="term" value="P:proteolysis"/>
    <property type="evidence" value="ECO:0007669"/>
    <property type="project" value="InterPro"/>
</dbReference>
<organism evidence="6 7">
    <name type="scientific">Cinara cedri</name>
    <dbReference type="NCBI Taxonomy" id="506608"/>
    <lineage>
        <taxon>Eukaryota</taxon>
        <taxon>Metazoa</taxon>
        <taxon>Ecdysozoa</taxon>
        <taxon>Arthropoda</taxon>
        <taxon>Hexapoda</taxon>
        <taxon>Insecta</taxon>
        <taxon>Pterygota</taxon>
        <taxon>Neoptera</taxon>
        <taxon>Paraneoptera</taxon>
        <taxon>Hemiptera</taxon>
        <taxon>Sternorrhyncha</taxon>
        <taxon>Aphidomorpha</taxon>
        <taxon>Aphidoidea</taxon>
        <taxon>Aphididae</taxon>
        <taxon>Lachninae</taxon>
        <taxon>Cinara</taxon>
    </lineage>
</organism>
<evidence type="ECO:0000256" key="3">
    <source>
        <dbReference type="ARBA" id="ARBA00022801"/>
    </source>
</evidence>
<keyword evidence="4" id="KW-0159">Chromosome partition</keyword>
<evidence type="ECO:0000256" key="1">
    <source>
        <dbReference type="ARBA" id="ARBA00000451"/>
    </source>
</evidence>
<dbReference type="GO" id="GO:0072686">
    <property type="term" value="C:mitotic spindle"/>
    <property type="evidence" value="ECO:0007669"/>
    <property type="project" value="TreeGrafter"/>
</dbReference>
<dbReference type="Pfam" id="PF03568">
    <property type="entry name" value="Separin_C"/>
    <property type="match status" value="1"/>
</dbReference>
<gene>
    <name evidence="6" type="ORF">CINCED_3A005636</name>
</gene>
<keyword evidence="3" id="KW-0378">Hydrolase</keyword>
<evidence type="ECO:0000313" key="6">
    <source>
        <dbReference type="EMBL" id="VVC26326.1"/>
    </source>
</evidence>
<evidence type="ECO:0000259" key="5">
    <source>
        <dbReference type="PROSITE" id="PS51700"/>
    </source>
</evidence>
<dbReference type="GO" id="GO:0005737">
    <property type="term" value="C:cytoplasm"/>
    <property type="evidence" value="ECO:0007669"/>
    <property type="project" value="TreeGrafter"/>
</dbReference>
<evidence type="ECO:0000256" key="2">
    <source>
        <dbReference type="ARBA" id="ARBA00012489"/>
    </source>
</evidence>
<dbReference type="GO" id="GO:0004197">
    <property type="term" value="F:cysteine-type endopeptidase activity"/>
    <property type="evidence" value="ECO:0007669"/>
    <property type="project" value="InterPro"/>
</dbReference>
<dbReference type="PANTHER" id="PTHR12792:SF0">
    <property type="entry name" value="SEPARIN"/>
    <property type="match status" value="1"/>
</dbReference>
<dbReference type="OrthoDB" id="10255632at2759"/>
<sequence length="565" mass="64743">MELEEQCLSSLKDIEDCLTLIKQMPMAPLPIYENTNKAAAYICYRLKKYDYAAYYLSEAHGGGVRSKLSLLMNPDKTSNKELDKCLSMNSEYASKGYSGLIERLREMPSEWTLVQITRNYNPKEIITPRPADEPMDVCELFITRYQCGQNIKNNIPLTVKINKPKCSLGQKNIFQVLKTSLEDTNNKKIKDHAGIRRLRDAASQSIKNISEEIHTSWLKHWICMLLGNYVDEKLAANVYSIIDNIIEKEKITISDRTRMLLYQITNASIQLTNVEIKNVLRELDCSIDDKIKFENAIIAYQSSSSNLMLKKRHPVLLILDEHLECLPWETIPYLKRHPISRVSSVHIVHSLYTKHKDSIENGLMKIKNQGYYILNPDKSLFNAEQRISSFLKERQINWPGIKSQEPTSGHFSSVLQNNNIILYCGHGNGTQYLHSLDLEKLDLRCIPMLFGCSSVKHIDKGGRPNFVGASYGYLKAGCPCVIGMLWNVMSLDADNLARALLNVWYPGNPINLQKMWPKEFLDEQDYNKEPELLRTLSIARKTTRSYFNYAALVARGIPVIMTDDK</sequence>
<dbReference type="GO" id="GO:0005634">
    <property type="term" value="C:nucleus"/>
    <property type="evidence" value="ECO:0007669"/>
    <property type="project" value="InterPro"/>
</dbReference>
<keyword evidence="7" id="KW-1185">Reference proteome</keyword>
<accession>A0A5E4M2Q7</accession>
<evidence type="ECO:0000313" key="7">
    <source>
        <dbReference type="Proteomes" id="UP000325440"/>
    </source>
</evidence>
<dbReference type="AlphaFoldDB" id="A0A5E4M2Q7"/>
<dbReference type="InterPro" id="IPR030397">
    <property type="entry name" value="SEPARIN_core_dom"/>
</dbReference>
<feature type="domain" description="Peptidase C50" evidence="5">
    <location>
        <begin position="367"/>
        <end position="463"/>
    </location>
</feature>
<dbReference type="PROSITE" id="PS51700">
    <property type="entry name" value="SEPARIN"/>
    <property type="match status" value="1"/>
</dbReference>
<reference evidence="6 7" key="1">
    <citation type="submission" date="2019-08" db="EMBL/GenBank/DDBJ databases">
        <authorList>
            <person name="Alioto T."/>
            <person name="Alioto T."/>
            <person name="Gomez Garrido J."/>
        </authorList>
    </citation>
    <scope>NUCLEOTIDE SEQUENCE [LARGE SCALE GENOMIC DNA]</scope>
</reference>
<proteinExistence type="predicted"/>
<dbReference type="GO" id="GO:0051307">
    <property type="term" value="P:meiotic chromosome separation"/>
    <property type="evidence" value="ECO:0007669"/>
    <property type="project" value="TreeGrafter"/>
</dbReference>
<name>A0A5E4M2Q7_9HEMI</name>
<protein>
    <recommendedName>
        <fullName evidence="2">separase</fullName>
        <ecNumber evidence="2">3.4.22.49</ecNumber>
    </recommendedName>
</protein>